<keyword evidence="9 12" id="KW-0450">Lipoyl</keyword>
<dbReference type="PROSITE" id="PS00189">
    <property type="entry name" value="LIPOYL"/>
    <property type="match status" value="1"/>
</dbReference>
<comment type="function">
    <text evidence="1 12">E2 component of the 2-oxoglutarate dehydrogenase (OGDH) complex which catalyzes the second step in the conversion of 2-oxoglutarate to succinyl-CoA and CO(2).</text>
</comment>
<dbReference type="Gene3D" id="3.30.559.10">
    <property type="entry name" value="Chloramphenicol acetyltransferase-like domain"/>
    <property type="match status" value="1"/>
</dbReference>
<dbReference type="GO" id="GO:0006099">
    <property type="term" value="P:tricarboxylic acid cycle"/>
    <property type="evidence" value="ECO:0007669"/>
    <property type="project" value="UniProtKB-UniRule"/>
</dbReference>
<dbReference type="SUPFAM" id="SSF47005">
    <property type="entry name" value="Peripheral subunit-binding domain of 2-oxo acid dehydrogenase complex"/>
    <property type="match status" value="1"/>
</dbReference>
<dbReference type="NCBIfam" id="NF004309">
    <property type="entry name" value="PRK05704.1"/>
    <property type="match status" value="1"/>
</dbReference>
<evidence type="ECO:0000256" key="8">
    <source>
        <dbReference type="ARBA" id="ARBA00022679"/>
    </source>
</evidence>
<evidence type="ECO:0000259" key="13">
    <source>
        <dbReference type="PROSITE" id="PS50968"/>
    </source>
</evidence>
<dbReference type="GO" id="GO:0033512">
    <property type="term" value="P:L-lysine catabolic process to acetyl-CoA via saccharopine"/>
    <property type="evidence" value="ECO:0007669"/>
    <property type="project" value="UniProtKB-UniRule"/>
</dbReference>
<keyword evidence="7 12" id="KW-0816">Tricarboxylic acid cycle</keyword>
<organism evidence="15 16">
    <name type="scientific">Rhizobium gallicum</name>
    <dbReference type="NCBI Taxonomy" id="56730"/>
    <lineage>
        <taxon>Bacteria</taxon>
        <taxon>Pseudomonadati</taxon>
        <taxon>Pseudomonadota</taxon>
        <taxon>Alphaproteobacteria</taxon>
        <taxon>Hyphomicrobiales</taxon>
        <taxon>Rhizobiaceae</taxon>
        <taxon>Rhizobium/Agrobacterium group</taxon>
        <taxon>Rhizobium</taxon>
    </lineage>
</organism>
<evidence type="ECO:0000256" key="4">
    <source>
        <dbReference type="ARBA" id="ARBA00011666"/>
    </source>
</evidence>
<dbReference type="Gene3D" id="2.40.50.100">
    <property type="match status" value="1"/>
</dbReference>
<evidence type="ECO:0000256" key="1">
    <source>
        <dbReference type="ARBA" id="ARBA00004052"/>
    </source>
</evidence>
<dbReference type="UniPathway" id="UPA00868">
    <property type="reaction ID" value="UER00840"/>
</dbReference>
<name>A0A1L5NNV4_9HYPH</name>
<evidence type="ECO:0000256" key="6">
    <source>
        <dbReference type="ARBA" id="ARBA00019511"/>
    </source>
</evidence>
<evidence type="ECO:0000256" key="11">
    <source>
        <dbReference type="ARBA" id="ARBA00052761"/>
    </source>
</evidence>
<feature type="domain" description="Lipoyl-binding" evidence="13">
    <location>
        <begin position="2"/>
        <end position="77"/>
    </location>
</feature>
<dbReference type="SUPFAM" id="SSF51230">
    <property type="entry name" value="Single hybrid motif"/>
    <property type="match status" value="1"/>
</dbReference>
<dbReference type="GO" id="GO:0004149">
    <property type="term" value="F:dihydrolipoyllysine-residue succinyltransferase activity"/>
    <property type="evidence" value="ECO:0007669"/>
    <property type="project" value="UniProtKB-UniRule"/>
</dbReference>
<evidence type="ECO:0000256" key="2">
    <source>
        <dbReference type="ARBA" id="ARBA00005145"/>
    </source>
</evidence>
<dbReference type="CDD" id="cd06849">
    <property type="entry name" value="lipoyl_domain"/>
    <property type="match status" value="1"/>
</dbReference>
<comment type="cofactor">
    <cofactor evidence="12">
        <name>(R)-lipoate</name>
        <dbReference type="ChEBI" id="CHEBI:83088"/>
    </cofactor>
    <text evidence="12">Binds 1 lipoyl cofactor covalently.</text>
</comment>
<dbReference type="GO" id="GO:0045252">
    <property type="term" value="C:oxoglutarate dehydrogenase complex"/>
    <property type="evidence" value="ECO:0007669"/>
    <property type="project" value="UniProtKB-UniRule"/>
</dbReference>
<dbReference type="PANTHER" id="PTHR43416">
    <property type="entry name" value="DIHYDROLIPOYLLYSINE-RESIDUE SUCCINYLTRANSFERASE COMPONENT OF 2-OXOGLUTARATE DEHYDROGENASE COMPLEX, MITOCHONDRIAL-RELATED"/>
    <property type="match status" value="1"/>
</dbReference>
<evidence type="ECO:0000256" key="3">
    <source>
        <dbReference type="ARBA" id="ARBA00007317"/>
    </source>
</evidence>
<dbReference type="InterPro" id="IPR036625">
    <property type="entry name" value="E3-bd_dom_sf"/>
</dbReference>
<evidence type="ECO:0000259" key="14">
    <source>
        <dbReference type="PROSITE" id="PS51826"/>
    </source>
</evidence>
<dbReference type="OrthoDB" id="9805770at2"/>
<dbReference type="NCBIfam" id="TIGR01347">
    <property type="entry name" value="sucB"/>
    <property type="match status" value="1"/>
</dbReference>
<comment type="subunit">
    <text evidence="4">Forms a 24-polypeptide structural core with octahedral symmetry. Part of the 2-oxoglutarate dehydrogenase (OGDH) complex composed of E1 (2-oxoglutarate dehydrogenase), E2 (dihydrolipoamide succinyltransferase) and E3 (dihydrolipoamide dehydrogenase); the complex contains multiple copies of the three enzymatic components (E1, E2 and E3).</text>
</comment>
<gene>
    <name evidence="15" type="primary">sucB</name>
    <name evidence="15" type="ORF">IE4872_CH03926</name>
</gene>
<sequence length="420" mass="43605">MATEIRVPTLGESVSEATVGTWFKKVGDAIKADEPILELETDKVTIEVPAPTSGTLSEIVAQAGETVGLGALLGQIAAGAAAPAAAPAKAAEPAIAAPAQATPAAPAAATAAPVASAPAPASTMPAAPAAAKMLAENNLSADQVEGSGKRGQVLKGDVIAAVAKGLSAPAAAPAAPAAVRGPSTVEDAGREERVKMTRLRQTIAKRLKDAQNTAAMLTTYNEVDMKAVMDLRAKYKDVFEKKHGVKLGFMGFFTKAVTHALKELPAVNAEIDGTDIIYKNYCHIGMAVGTDKGLVVPIIRDADQMSIAEIEKDLGRLAKAARDGTLSMADMQGGTFTITNGGVYGSLMSSPILNAPQSGILGMHKIQERPVVVGGQIVIRPMMYLALSYDHRIVDGKEAVTFLVRVKESLEDPERLVLDL</sequence>
<dbReference type="Proteomes" id="UP000184749">
    <property type="component" value="Chromosome"/>
</dbReference>
<dbReference type="InterPro" id="IPR023213">
    <property type="entry name" value="CAT-like_dom_sf"/>
</dbReference>
<evidence type="ECO:0000313" key="16">
    <source>
        <dbReference type="Proteomes" id="UP000184749"/>
    </source>
</evidence>
<evidence type="ECO:0000256" key="7">
    <source>
        <dbReference type="ARBA" id="ARBA00022532"/>
    </source>
</evidence>
<evidence type="ECO:0000256" key="12">
    <source>
        <dbReference type="RuleBase" id="RU361138"/>
    </source>
</evidence>
<dbReference type="InterPro" id="IPR000089">
    <property type="entry name" value="Biotin_lipoyl"/>
</dbReference>
<keyword evidence="8 12" id="KW-0808">Transferase</keyword>
<evidence type="ECO:0000313" key="15">
    <source>
        <dbReference type="EMBL" id="APO69509.1"/>
    </source>
</evidence>
<proteinExistence type="inferred from homology"/>
<dbReference type="Pfam" id="PF02817">
    <property type="entry name" value="E3_binding"/>
    <property type="match status" value="1"/>
</dbReference>
<dbReference type="FunFam" id="3.30.559.10:FF:000007">
    <property type="entry name" value="Dihydrolipoamide acetyltransferase component of pyruvate dehydrogenase complex"/>
    <property type="match status" value="1"/>
</dbReference>
<evidence type="ECO:0000256" key="10">
    <source>
        <dbReference type="ARBA" id="ARBA00023315"/>
    </source>
</evidence>
<evidence type="ECO:0000256" key="5">
    <source>
        <dbReference type="ARBA" id="ARBA00012945"/>
    </source>
</evidence>
<comment type="catalytic activity">
    <reaction evidence="11 12">
        <text>N(6)-[(R)-dihydrolipoyl]-L-lysyl-[protein] + succinyl-CoA = N(6)-[(R)-S(8)-succinyldihydrolipoyl]-L-lysyl-[protein] + CoA</text>
        <dbReference type="Rhea" id="RHEA:15213"/>
        <dbReference type="Rhea" id="RHEA-COMP:10475"/>
        <dbReference type="Rhea" id="RHEA-COMP:20092"/>
        <dbReference type="ChEBI" id="CHEBI:57287"/>
        <dbReference type="ChEBI" id="CHEBI:57292"/>
        <dbReference type="ChEBI" id="CHEBI:83100"/>
        <dbReference type="ChEBI" id="CHEBI:83120"/>
        <dbReference type="EC" id="2.3.1.61"/>
    </reaction>
</comment>
<comment type="similarity">
    <text evidence="3 12">Belongs to the 2-oxoacid dehydrogenase family.</text>
</comment>
<dbReference type="GO" id="GO:0005829">
    <property type="term" value="C:cytosol"/>
    <property type="evidence" value="ECO:0007669"/>
    <property type="project" value="TreeGrafter"/>
</dbReference>
<keyword evidence="10 12" id="KW-0012">Acyltransferase</keyword>
<dbReference type="SUPFAM" id="SSF52777">
    <property type="entry name" value="CoA-dependent acyltransferases"/>
    <property type="match status" value="1"/>
</dbReference>
<dbReference type="RefSeq" id="WP_074069910.1">
    <property type="nucleotide sequence ID" value="NZ_CP017101.1"/>
</dbReference>
<dbReference type="Pfam" id="PF00364">
    <property type="entry name" value="Biotin_lipoyl"/>
    <property type="match status" value="1"/>
</dbReference>
<dbReference type="InterPro" id="IPR004167">
    <property type="entry name" value="PSBD"/>
</dbReference>
<dbReference type="InterPro" id="IPR006255">
    <property type="entry name" value="SucB"/>
</dbReference>
<dbReference type="EC" id="2.3.1.61" evidence="5 12"/>
<evidence type="ECO:0000256" key="9">
    <source>
        <dbReference type="ARBA" id="ARBA00022823"/>
    </source>
</evidence>
<accession>A0A1L5NNV4</accession>
<feature type="domain" description="Peripheral subunit-binding (PSBD)" evidence="14">
    <location>
        <begin position="125"/>
        <end position="162"/>
    </location>
</feature>
<protein>
    <recommendedName>
        <fullName evidence="6 12">Dihydrolipoyllysine-residue succinyltransferase component of 2-oxoglutarate dehydrogenase complex</fullName>
        <ecNumber evidence="5 12">2.3.1.61</ecNumber>
    </recommendedName>
    <alternativeName>
        <fullName evidence="12">2-oxoglutarate dehydrogenase complex component E2</fullName>
    </alternativeName>
</protein>
<dbReference type="InterPro" id="IPR003016">
    <property type="entry name" value="2-oxoA_DH_lipoyl-BS"/>
</dbReference>
<reference evidence="15 16" key="1">
    <citation type="submission" date="2016-09" db="EMBL/GenBank/DDBJ databases">
        <title>The complete genome sequences of Rhizobium gallicum, symbiovars gallicum and phaseoli, symbionts associated to common bean (Phaseolus vulgaris).</title>
        <authorList>
            <person name="Bustos P."/>
            <person name="Santamaria R.I."/>
            <person name="Perez-Carrascal O.M."/>
            <person name="Juarez S."/>
            <person name="Lozano L."/>
            <person name="Martinez-Flores I."/>
            <person name="Martinez-Romero E."/>
            <person name="Cevallos M."/>
            <person name="Romero D."/>
            <person name="Davila G."/>
            <person name="Gonzalez V."/>
        </authorList>
    </citation>
    <scope>NUCLEOTIDE SEQUENCE [LARGE SCALE GENOMIC DNA]</scope>
    <source>
        <strain evidence="15 16">IE4872</strain>
    </source>
</reference>
<comment type="pathway">
    <text evidence="2 12">Amino-acid degradation; L-lysine degradation via saccharopine pathway; glutaryl-CoA from L-lysine: step 6/6.</text>
</comment>
<dbReference type="InterPro" id="IPR050537">
    <property type="entry name" value="2-oxoacid_dehydrogenase"/>
</dbReference>
<dbReference type="EMBL" id="CP017101">
    <property type="protein sequence ID" value="APO69509.1"/>
    <property type="molecule type" value="Genomic_DNA"/>
</dbReference>
<dbReference type="Pfam" id="PF00198">
    <property type="entry name" value="2-oxoacid_dh"/>
    <property type="match status" value="1"/>
</dbReference>
<dbReference type="PROSITE" id="PS51826">
    <property type="entry name" value="PSBD"/>
    <property type="match status" value="1"/>
</dbReference>
<dbReference type="InterPro" id="IPR001078">
    <property type="entry name" value="2-oxoacid_DH_actylTfrase"/>
</dbReference>
<dbReference type="PROSITE" id="PS50968">
    <property type="entry name" value="BIOTINYL_LIPOYL"/>
    <property type="match status" value="1"/>
</dbReference>
<dbReference type="PANTHER" id="PTHR43416:SF5">
    <property type="entry name" value="DIHYDROLIPOYLLYSINE-RESIDUE SUCCINYLTRANSFERASE COMPONENT OF 2-OXOGLUTARATE DEHYDROGENASE COMPLEX, MITOCHONDRIAL"/>
    <property type="match status" value="1"/>
</dbReference>
<dbReference type="InterPro" id="IPR011053">
    <property type="entry name" value="Single_hybrid_motif"/>
</dbReference>
<dbReference type="AlphaFoldDB" id="A0A1L5NNV4"/>
<dbReference type="Gene3D" id="4.10.320.10">
    <property type="entry name" value="E3-binding domain"/>
    <property type="match status" value="1"/>
</dbReference>
<dbReference type="STRING" id="56730.IE4872_CH03926"/>